<evidence type="ECO:0000259" key="6">
    <source>
        <dbReference type="Pfam" id="PF04357"/>
    </source>
</evidence>
<evidence type="ECO:0000313" key="7">
    <source>
        <dbReference type="EMBL" id="BBA17550.1"/>
    </source>
</evidence>
<gene>
    <name evidence="7" type="ORF">CPU2_028</name>
</gene>
<evidence type="ECO:0000256" key="2">
    <source>
        <dbReference type="ARBA" id="ARBA00022692"/>
    </source>
</evidence>
<dbReference type="EMBL" id="AP014610">
    <property type="protein sequence ID" value="BBA17550.1"/>
    <property type="molecule type" value="Genomic_DNA"/>
</dbReference>
<evidence type="ECO:0000256" key="1">
    <source>
        <dbReference type="ARBA" id="ARBA00004167"/>
    </source>
</evidence>
<reference evidence="7 8" key="1">
    <citation type="submission" date="2014-06" db="EMBL/GenBank/DDBJ databases">
        <title>Genome sequence of the intracellular symbiont Blattabacterium cuenoti, strain CPU2 from the wood feeding cockroach Cryptocercus punctulatus.</title>
        <authorList>
            <person name="Kinjo Y."/>
            <person name="Ohkuma M."/>
            <person name="Tokuda G."/>
        </authorList>
    </citation>
    <scope>NUCLEOTIDE SEQUENCE [LARGE SCALE GENOMIC DNA]</scope>
    <source>
        <strain evidence="7 8">CPU2</strain>
    </source>
</reference>
<dbReference type="GO" id="GO:0005886">
    <property type="term" value="C:plasma membrane"/>
    <property type="evidence" value="ECO:0007669"/>
    <property type="project" value="InterPro"/>
</dbReference>
<evidence type="ECO:0000313" key="8">
    <source>
        <dbReference type="Proteomes" id="UP000262607"/>
    </source>
</evidence>
<dbReference type="InterPro" id="IPR007452">
    <property type="entry name" value="TamB_C"/>
</dbReference>
<organism evidence="7 8">
    <name type="scientific">Blattabacterium punctulatus CPU2</name>
    <dbReference type="NCBI Taxonomy" id="1457032"/>
    <lineage>
        <taxon>Bacteria</taxon>
        <taxon>Pseudomonadati</taxon>
        <taxon>Bacteroidota</taxon>
        <taxon>Flavobacteriia</taxon>
        <taxon>Flavobacteriales</taxon>
        <taxon>Blattabacteriaceae</taxon>
        <taxon>Blattabacterium</taxon>
    </lineage>
</organism>
<feature type="domain" description="Translocation and assembly module TamB C-terminal" evidence="6">
    <location>
        <begin position="943"/>
        <end position="1295"/>
    </location>
</feature>
<dbReference type="GeneID" id="66557041"/>
<evidence type="ECO:0000256" key="3">
    <source>
        <dbReference type="ARBA" id="ARBA00022989"/>
    </source>
</evidence>
<feature type="transmembrane region" description="Helical" evidence="5">
    <location>
        <begin position="16"/>
        <end position="35"/>
    </location>
</feature>
<name>A0AAD1CKW1_9FLAO</name>
<protein>
    <recommendedName>
        <fullName evidence="6">Translocation and assembly module TamB C-terminal domain-containing protein</fullName>
    </recommendedName>
</protein>
<evidence type="ECO:0000256" key="4">
    <source>
        <dbReference type="ARBA" id="ARBA00023136"/>
    </source>
</evidence>
<dbReference type="Pfam" id="PF04357">
    <property type="entry name" value="TamB"/>
    <property type="match status" value="1"/>
</dbReference>
<keyword evidence="2 5" id="KW-0812">Transmembrane</keyword>
<comment type="subcellular location">
    <subcellularLocation>
        <location evidence="1">Membrane</location>
        <topology evidence="1">Single-pass membrane protein</topology>
    </subcellularLocation>
</comment>
<keyword evidence="3 5" id="KW-1133">Transmembrane helix</keyword>
<dbReference type="RefSeq" id="WP_110548918.1">
    <property type="nucleotide sequence ID" value="NZ_AP014610.1"/>
</dbReference>
<proteinExistence type="predicted"/>
<sequence length="1421" mass="169766">MNNFFLQKFIFQNKKIFLFCIIVLFFIIGIFYTIYYQKQKIKEKIVSFFLEKVKNHISGNIYVKNITFNILKKEFSFHDVNIIDHHKFSFVHFSKCKISIENLFQYILINSKYLNIGNLIIDNPKIFIKKYFNEKENNLFYLLKEFVKKKNWSKNSIGIITCSNLKVKNAYLTYENINLKKSYIIKNFFCRFTYDPLKLKIQHFFIKTNNSFLKGKFIFYNNGSEKSFFYEKNRNIQGEIFEGSKLGIDLMSLFFYTKKWSSNSIFFIQGIINGKLNKKLTFSKILIKNIYGNKIFSDKINIFYFKNKWKEIQFLKTILQISSHEIQKLTLSNFDLKFNFIKNYYKNFIYRGNLIIKKRFINLNGNIQYNNIRANIYNTCIRGKDNNIQYTGEILTEKNNIIKLLKIPFFNSVSSGLWIFKFKGIYNNFFFKKKDKNNFYNLFTTFFPPNSESKINLNRKKNSYFQQFSINIAKYKNENRFFIKVFSFENKSLKKISINISDIIIGHIYGNFGWNNLLKSFKNEIYYLITKKKIKNNYLGKQYAYFNLLIKKSFYKFFNQQKIMKILSDNIQLSGLLKNSKIKIHFFTKKIKLNEILIKNISIKVNSFLKEKIQLSLEKIFFKNFIFKSIDLSILDRKNSLLIYSNFFFNFQKKEVQKQTINLILKKINDPCKKCKENNSLIFFIISSKLNINGYDWFIVNNMNKNIGIIKIDLINHRGSINNLMLSSTSKKKEQQTIVINSDFIEKNCNKFQFILKNIELKKIIPKKNIMIDGITNGFCILQIKKNKIELNKINIKINNVLIEKKVIGDFYIDSFPYKNNYKIHGILKNGSSELLFLSGNINNDLQKKSNIDFNVNIQNLNMRDFSFFWKKINFEARGIIVGDIQIKGSLDNPHYFGKIKIKKFGIKINSINTDYEMINTTYIYLIHNYFILNSSPFIDTKYHTKGYINGFFLHNNFFKWNLNLSINTNKLLVLNTKKTCNTFFFGKIFSNGKIKIIKKDKYVKIYMKKGNILNSSHLYINPKGLKYKNNNFIEYINPNKTNFNKNDIPKNEIKKLKNENKENLFYLNIKTYINKNTKVSILLNNNLENFIEFRGQGPLFLKKNIDTNIQTSGKYFFKDGFYHFSNKKEIPILKLKKRFKIKSGGMITWTNNFNQSNINLTVYYTRYVSNVIDYLYVQNFSSIYDPIIIYTKLKMSIYGDIKNPNINLDILFPNNSNEEIKKKLLKKLNSYEEKNIQFFSILTLGKFFLKKFPKNNFLSSIIYNLFLKYIENIISEISPSLNVNFDFIERKKNKYSSILSSIYYAINNRISIRSNIEFFIKKMKKEKRSLFRIRELKLDFNLHRTKNSHLKFSIFSRFNNNFIFSNSKNKKNNTRHQDIYPIYGNEIIYRISSDFLWKKIYDFFFIKKKLHKNNKKYIEK</sequence>
<evidence type="ECO:0000256" key="5">
    <source>
        <dbReference type="SAM" id="Phobius"/>
    </source>
</evidence>
<dbReference type="Proteomes" id="UP000262607">
    <property type="component" value="Chromosome"/>
</dbReference>
<accession>A0AAD1CKW1</accession>
<keyword evidence="4 5" id="KW-0472">Membrane</keyword>
<dbReference type="GO" id="GO:0009306">
    <property type="term" value="P:protein secretion"/>
    <property type="evidence" value="ECO:0007669"/>
    <property type="project" value="InterPro"/>
</dbReference>